<name>A0A643FAP2_IDEDE</name>
<protein>
    <submittedName>
        <fullName evidence="1">Uncharacterized protein</fullName>
    </submittedName>
</protein>
<reference evidence="1 2" key="1">
    <citation type="submission" date="2019-09" db="EMBL/GenBank/DDBJ databases">
        <title>Draft genome sequences of 48 bacterial type strains from the CCUG.</title>
        <authorList>
            <person name="Tunovic T."/>
            <person name="Pineiro-Iglesias B."/>
            <person name="Unosson C."/>
            <person name="Inganas E."/>
            <person name="Ohlen M."/>
            <person name="Cardew S."/>
            <person name="Jensie-Markopoulos S."/>
            <person name="Salva-Serra F."/>
            <person name="Jaen-Luchoro D."/>
            <person name="Karlsson R."/>
            <person name="Svensson-Stadler L."/>
            <person name="Chun J."/>
            <person name="Moore E."/>
        </authorList>
    </citation>
    <scope>NUCLEOTIDE SEQUENCE [LARGE SCALE GENOMIC DNA]</scope>
    <source>
        <strain evidence="1 2">CCUG 30977</strain>
    </source>
</reference>
<accession>A0A643FAP2</accession>
<dbReference type="Proteomes" id="UP000430120">
    <property type="component" value="Unassembled WGS sequence"/>
</dbReference>
<dbReference type="RefSeq" id="WP_151125333.1">
    <property type="nucleotide sequence ID" value="NZ_CP088081.1"/>
</dbReference>
<comment type="caution">
    <text evidence="1">The sequence shown here is derived from an EMBL/GenBank/DDBJ whole genome shotgun (WGS) entry which is preliminary data.</text>
</comment>
<organism evidence="1 2">
    <name type="scientific">Ideonella dechloratans</name>
    <dbReference type="NCBI Taxonomy" id="36863"/>
    <lineage>
        <taxon>Bacteria</taxon>
        <taxon>Pseudomonadati</taxon>
        <taxon>Pseudomonadota</taxon>
        <taxon>Betaproteobacteria</taxon>
        <taxon>Burkholderiales</taxon>
        <taxon>Sphaerotilaceae</taxon>
        <taxon>Ideonella</taxon>
    </lineage>
</organism>
<evidence type="ECO:0000313" key="1">
    <source>
        <dbReference type="EMBL" id="KAB0576800.1"/>
    </source>
</evidence>
<evidence type="ECO:0000313" key="2">
    <source>
        <dbReference type="Proteomes" id="UP000430120"/>
    </source>
</evidence>
<sequence>MSSLARTAAAFASLCCRVSRRLLPTSGPVLPSQERELRDLGLGDGELGYWLRQPGAPRRGVDEPVPD</sequence>
<keyword evidence="2" id="KW-1185">Reference proteome</keyword>
<proteinExistence type="predicted"/>
<gene>
    <name evidence="1" type="ORF">F7Q92_17250</name>
</gene>
<dbReference type="AlphaFoldDB" id="A0A643FAP2"/>
<dbReference type="EMBL" id="VZPB01000053">
    <property type="protein sequence ID" value="KAB0576800.1"/>
    <property type="molecule type" value="Genomic_DNA"/>
</dbReference>